<dbReference type="GO" id="GO:0005615">
    <property type="term" value="C:extracellular space"/>
    <property type="evidence" value="ECO:0007669"/>
    <property type="project" value="TreeGrafter"/>
</dbReference>
<dbReference type="InterPro" id="IPR017853">
    <property type="entry name" value="GH"/>
</dbReference>
<evidence type="ECO:0000256" key="1">
    <source>
        <dbReference type="ARBA" id="ARBA00009800"/>
    </source>
</evidence>
<reference evidence="3" key="1">
    <citation type="submission" date="2025-08" db="UniProtKB">
        <authorList>
            <consortium name="RefSeq"/>
        </authorList>
    </citation>
    <scope>IDENTIFICATION</scope>
    <source>
        <tissue evidence="3">Whole organism</tissue>
    </source>
</reference>
<keyword evidence="2" id="KW-1185">Reference proteome</keyword>
<name>A0A6J1SIZ7_FRAOC</name>
<protein>
    <submittedName>
        <fullName evidence="3">Hyaluronoglucuronidase-like</fullName>
    </submittedName>
</protein>
<dbReference type="GO" id="GO:0031012">
    <property type="term" value="C:extracellular matrix"/>
    <property type="evidence" value="ECO:0007669"/>
    <property type="project" value="TreeGrafter"/>
</dbReference>
<dbReference type="SUPFAM" id="SSF51445">
    <property type="entry name" value="(Trans)glycosidases"/>
    <property type="match status" value="1"/>
</dbReference>
<evidence type="ECO:0000313" key="2">
    <source>
        <dbReference type="Proteomes" id="UP000504606"/>
    </source>
</evidence>
<sequence length="562" mass="63515">MLTAMLCWSRRHVTLNLKKNFLLCVCCVLSLVVFRLFEAELSEMNFSTLYITLLAFSFTQADWCNDDKIVINTDAKVCEVSENFLSVAIDTHFIFKRNLNNLLNSFGFMNMLKGLKPAYLRIGGTAADLVTFDDKTNVNRHGIDDYQSSLMNRNSWDYDDSSCLKKRWDDLHLSREKWLSINTLASEAGLHLLFDLNVLKRLPSGKWDPDNASRLIRFSQVNNLTLDWQLGNEPNSFCHVFGQEVTPIQLARDYDTLSIILKKFPIYQKSKLLGPDITAPRGPKRRQLSTLTYLDKFLSKAKNIVSAATWHQYYISGRNATLEEFMSPSIMDVLNREIGDIKAVVTKNTNNRFPIWISETASAFGGGAPALSNRFVSGFMWLDKLGLAALNNISVVVRQSFIGGHYGLLDEKTLQPNTAFWVSYIYKKIVGTGVLKLKTSCENPSIRLYAHCHKESGLEKKSFVIFGMNLGLSDYKGVIHVNNNTYTSENFDVEKYILMAADGHLNSRGVKLNGLVLELSSSQELPILQAIQMKTNSIILPPKSLGFFVVKNIDMSGCDYPF</sequence>
<dbReference type="Gene3D" id="3.20.20.80">
    <property type="entry name" value="Glycosidases"/>
    <property type="match status" value="1"/>
</dbReference>
<dbReference type="GeneID" id="113208080"/>
<evidence type="ECO:0000313" key="3">
    <source>
        <dbReference type="RefSeq" id="XP_026280713.2"/>
    </source>
</evidence>
<gene>
    <name evidence="3" type="primary">LOC113208080</name>
</gene>
<dbReference type="InterPro" id="IPR005199">
    <property type="entry name" value="Glyco_hydro_79"/>
</dbReference>
<dbReference type="GO" id="GO:0016798">
    <property type="term" value="F:hydrolase activity, acting on glycosyl bonds"/>
    <property type="evidence" value="ECO:0007669"/>
    <property type="project" value="InterPro"/>
</dbReference>
<organism evidence="2 3">
    <name type="scientific">Frankliniella occidentalis</name>
    <name type="common">Western flower thrips</name>
    <name type="synonym">Euthrips occidentalis</name>
    <dbReference type="NCBI Taxonomy" id="133901"/>
    <lineage>
        <taxon>Eukaryota</taxon>
        <taxon>Metazoa</taxon>
        <taxon>Ecdysozoa</taxon>
        <taxon>Arthropoda</taxon>
        <taxon>Hexapoda</taxon>
        <taxon>Insecta</taxon>
        <taxon>Pterygota</taxon>
        <taxon>Neoptera</taxon>
        <taxon>Paraneoptera</taxon>
        <taxon>Thysanoptera</taxon>
        <taxon>Terebrantia</taxon>
        <taxon>Thripoidea</taxon>
        <taxon>Thripidae</taxon>
        <taxon>Frankliniella</taxon>
    </lineage>
</organism>
<accession>A0A6J1SIZ7</accession>
<proteinExistence type="inferred from homology"/>
<dbReference type="Proteomes" id="UP000504606">
    <property type="component" value="Unplaced"/>
</dbReference>
<dbReference type="PANTHER" id="PTHR46145:SF4">
    <property type="entry name" value="HEPARANASE"/>
    <property type="match status" value="1"/>
</dbReference>
<dbReference type="RefSeq" id="XP_026280713.2">
    <property type="nucleotide sequence ID" value="XM_026424928.2"/>
</dbReference>
<dbReference type="Pfam" id="PF03662">
    <property type="entry name" value="Glyco_hydro_79n"/>
    <property type="match status" value="1"/>
</dbReference>
<dbReference type="AlphaFoldDB" id="A0A6J1SIZ7"/>
<dbReference type="KEGG" id="foc:113208080"/>
<dbReference type="PANTHER" id="PTHR46145">
    <property type="entry name" value="HEPARANASE"/>
    <property type="match status" value="1"/>
</dbReference>
<comment type="similarity">
    <text evidence="1">Belongs to the glycosyl hydrolase 79 family.</text>
</comment>
<dbReference type="OrthoDB" id="726732at2759"/>
<dbReference type="GO" id="GO:0016020">
    <property type="term" value="C:membrane"/>
    <property type="evidence" value="ECO:0007669"/>
    <property type="project" value="InterPro"/>
</dbReference>